<evidence type="ECO:0000313" key="3">
    <source>
        <dbReference type="Proteomes" id="UP000015530"/>
    </source>
</evidence>
<dbReference type="HOGENOM" id="CLU_1740390_0_0_1"/>
<feature type="compositionally biased region" description="Low complexity" evidence="1">
    <location>
        <begin position="59"/>
        <end position="71"/>
    </location>
</feature>
<organism evidence="2 3">
    <name type="scientific">Colletotrichum gloeosporioides (strain Cg-14)</name>
    <name type="common">Anthracnose fungus</name>
    <name type="synonym">Glomerella cingulata</name>
    <dbReference type="NCBI Taxonomy" id="1237896"/>
    <lineage>
        <taxon>Eukaryota</taxon>
        <taxon>Fungi</taxon>
        <taxon>Dikarya</taxon>
        <taxon>Ascomycota</taxon>
        <taxon>Pezizomycotina</taxon>
        <taxon>Sordariomycetes</taxon>
        <taxon>Hypocreomycetidae</taxon>
        <taxon>Glomerellales</taxon>
        <taxon>Glomerellaceae</taxon>
        <taxon>Colletotrichum</taxon>
        <taxon>Colletotrichum gloeosporioides species complex</taxon>
    </lineage>
</organism>
<evidence type="ECO:0000313" key="2">
    <source>
        <dbReference type="EMBL" id="EQB55406.1"/>
    </source>
</evidence>
<sequence>MESDHTRSYRTELGEDIKQLKQGLGQLRRLRYQTSLEPWNPSLRRKQNYHKHGHKKKIAPSPIKKIKGAPPNLASSPSVLNDERPVSDGNFDDLGQKISGETTSDEALEDLFQRRLHPTLMGSQDGHWRCIYNRELKCVSPSGCKVSDLS</sequence>
<feature type="region of interest" description="Disordered" evidence="1">
    <location>
        <begin position="38"/>
        <end position="105"/>
    </location>
</feature>
<proteinExistence type="predicted"/>
<dbReference type="EMBL" id="AMYD01000943">
    <property type="protein sequence ID" value="EQB55406.1"/>
    <property type="molecule type" value="Genomic_DNA"/>
</dbReference>
<dbReference type="AlphaFoldDB" id="T0LUH0"/>
<dbReference type="Proteomes" id="UP000015530">
    <property type="component" value="Unassembled WGS sequence"/>
</dbReference>
<comment type="caution">
    <text evidence="2">The sequence shown here is derived from an EMBL/GenBank/DDBJ whole genome shotgun (WGS) entry which is preliminary data.</text>
</comment>
<protein>
    <submittedName>
        <fullName evidence="2">Uncharacterized protein</fullName>
    </submittedName>
</protein>
<evidence type="ECO:0000256" key="1">
    <source>
        <dbReference type="SAM" id="MobiDB-lite"/>
    </source>
</evidence>
<accession>T0LUH0</accession>
<name>T0LUH0_COLGC</name>
<feature type="compositionally biased region" description="Basic residues" evidence="1">
    <location>
        <begin position="43"/>
        <end position="58"/>
    </location>
</feature>
<gene>
    <name evidence="2" type="ORF">CGLO_04676</name>
</gene>
<reference evidence="3" key="1">
    <citation type="journal article" date="2013" name="Mol. Plant Microbe Interact.">
        <title>Global aspects of pacC regulation of pathogenicity genes in Colletotrichum gloeosporioides as revealed by transcriptome analysis.</title>
        <authorList>
            <person name="Alkan N."/>
            <person name="Meng X."/>
            <person name="Friedlander G."/>
            <person name="Reuveni E."/>
            <person name="Sukno S."/>
            <person name="Sherman A."/>
            <person name="Thon M."/>
            <person name="Fluhr R."/>
            <person name="Prusky D."/>
        </authorList>
    </citation>
    <scope>NUCLEOTIDE SEQUENCE [LARGE SCALE GENOMIC DNA]</scope>
    <source>
        <strain evidence="3">Cg-14</strain>
    </source>
</reference>